<dbReference type="EMBL" id="CP028519">
    <property type="protein sequence ID" value="AVY94657.1"/>
    <property type="molecule type" value="Genomic_DNA"/>
</dbReference>
<gene>
    <name evidence="6" type="ORF">DAI18_11870</name>
</gene>
<evidence type="ECO:0000256" key="4">
    <source>
        <dbReference type="ARBA" id="ARBA00023163"/>
    </source>
</evidence>
<feature type="domain" description="HTH lysR-type" evidence="5">
    <location>
        <begin position="14"/>
        <end position="64"/>
    </location>
</feature>
<evidence type="ECO:0000259" key="5">
    <source>
        <dbReference type="PROSITE" id="PS50931"/>
    </source>
</evidence>
<dbReference type="GO" id="GO:0006351">
    <property type="term" value="P:DNA-templated transcription"/>
    <property type="evidence" value="ECO:0007669"/>
    <property type="project" value="TreeGrafter"/>
</dbReference>
<evidence type="ECO:0000256" key="2">
    <source>
        <dbReference type="ARBA" id="ARBA00023015"/>
    </source>
</evidence>
<dbReference type="Pfam" id="PF03466">
    <property type="entry name" value="LysR_substrate"/>
    <property type="match status" value="1"/>
</dbReference>
<dbReference type="SUPFAM" id="SSF53850">
    <property type="entry name" value="Periplasmic binding protein-like II"/>
    <property type="match status" value="1"/>
</dbReference>
<keyword evidence="2" id="KW-0805">Transcription regulation</keyword>
<dbReference type="InterPro" id="IPR036388">
    <property type="entry name" value="WH-like_DNA-bd_sf"/>
</dbReference>
<dbReference type="InterPro" id="IPR005119">
    <property type="entry name" value="LysR_subst-bd"/>
</dbReference>
<dbReference type="CDD" id="cd08422">
    <property type="entry name" value="PBP2_CrgA_like"/>
    <property type="match status" value="1"/>
</dbReference>
<keyword evidence="4" id="KW-0804">Transcription</keyword>
<dbReference type="AlphaFoldDB" id="A0A2S0PBK4"/>
<dbReference type="STRING" id="1122240.GCA_000620105_03178"/>
<proteinExistence type="inferred from homology"/>
<dbReference type="InterPro" id="IPR036390">
    <property type="entry name" value="WH_DNA-bd_sf"/>
</dbReference>
<evidence type="ECO:0000313" key="6">
    <source>
        <dbReference type="EMBL" id="AVY94657.1"/>
    </source>
</evidence>
<evidence type="ECO:0000256" key="3">
    <source>
        <dbReference type="ARBA" id="ARBA00023125"/>
    </source>
</evidence>
<keyword evidence="7" id="KW-1185">Reference proteome</keyword>
<dbReference type="Gene3D" id="3.40.190.290">
    <property type="match status" value="1"/>
</dbReference>
<reference evidence="6 7" key="1">
    <citation type="submission" date="2018-04" db="EMBL/GenBank/DDBJ databases">
        <title>Denitrifier Microvirgula.</title>
        <authorList>
            <person name="Anderson E."/>
            <person name="Jang J."/>
            <person name="Ishii S."/>
        </authorList>
    </citation>
    <scope>NUCLEOTIDE SEQUENCE [LARGE SCALE GENOMIC DNA]</scope>
    <source>
        <strain evidence="6 7">BE2.4</strain>
    </source>
</reference>
<dbReference type="KEGG" id="maer:DAI18_11870"/>
<comment type="similarity">
    <text evidence="1">Belongs to the LysR transcriptional regulatory family.</text>
</comment>
<protein>
    <submittedName>
        <fullName evidence="6">LysR family transcriptional regulator</fullName>
    </submittedName>
</protein>
<dbReference type="GO" id="GO:0043565">
    <property type="term" value="F:sequence-specific DNA binding"/>
    <property type="evidence" value="ECO:0007669"/>
    <property type="project" value="TreeGrafter"/>
</dbReference>
<sequence>MENYKIAHPECVLTFVALGEKGSFIGAAAALRVSRSVVSDRIKRLEAYVGTQLVVRTTRRMVLTPAGDQYFHECKRLFLNYRQVLEQVRNDYDTPRGLLRISAPDYLVSNFLIENVVSFTDRYPEVSINLVTTDGPLDLVTERVDIDLRVGQPKDSSLHAIKLTDFKPYLVASTAYLARAGLPKSPQDLAMHRLIVHDDNQATRFWELSTAEQQTERVPVHGQIQVNSLRIVRKLVLAHGGIAILPSFLVNTDLRAGRLQQVLTGWAPPVSGIYAIYLSRKYLPARVRFFIDMLRKQFA</sequence>
<evidence type="ECO:0000256" key="1">
    <source>
        <dbReference type="ARBA" id="ARBA00009437"/>
    </source>
</evidence>
<dbReference type="PANTHER" id="PTHR30537:SF5">
    <property type="entry name" value="HTH-TYPE TRANSCRIPTIONAL ACTIVATOR TTDR-RELATED"/>
    <property type="match status" value="1"/>
</dbReference>
<dbReference type="InterPro" id="IPR000847">
    <property type="entry name" value="LysR_HTH_N"/>
</dbReference>
<name>A0A2S0PBK4_9NEIS</name>
<accession>A0A2S0PBK4</accession>
<keyword evidence="3" id="KW-0238">DNA-binding</keyword>
<dbReference type="PANTHER" id="PTHR30537">
    <property type="entry name" value="HTH-TYPE TRANSCRIPTIONAL REGULATOR"/>
    <property type="match status" value="1"/>
</dbReference>
<dbReference type="GO" id="GO:0003700">
    <property type="term" value="F:DNA-binding transcription factor activity"/>
    <property type="evidence" value="ECO:0007669"/>
    <property type="project" value="InterPro"/>
</dbReference>
<dbReference type="Proteomes" id="UP000244173">
    <property type="component" value="Chromosome"/>
</dbReference>
<dbReference type="SUPFAM" id="SSF46785">
    <property type="entry name" value="Winged helix' DNA-binding domain"/>
    <property type="match status" value="1"/>
</dbReference>
<dbReference type="Pfam" id="PF00126">
    <property type="entry name" value="HTH_1"/>
    <property type="match status" value="1"/>
</dbReference>
<dbReference type="InterPro" id="IPR058163">
    <property type="entry name" value="LysR-type_TF_proteobact-type"/>
</dbReference>
<dbReference type="Gene3D" id="1.10.10.10">
    <property type="entry name" value="Winged helix-like DNA-binding domain superfamily/Winged helix DNA-binding domain"/>
    <property type="match status" value="1"/>
</dbReference>
<evidence type="ECO:0000313" key="7">
    <source>
        <dbReference type="Proteomes" id="UP000244173"/>
    </source>
</evidence>
<dbReference type="PROSITE" id="PS50931">
    <property type="entry name" value="HTH_LYSR"/>
    <property type="match status" value="1"/>
</dbReference>
<organism evidence="6 7">
    <name type="scientific">Microvirgula aerodenitrificans</name>
    <dbReference type="NCBI Taxonomy" id="57480"/>
    <lineage>
        <taxon>Bacteria</taxon>
        <taxon>Pseudomonadati</taxon>
        <taxon>Pseudomonadota</taxon>
        <taxon>Betaproteobacteria</taxon>
        <taxon>Neisseriales</taxon>
        <taxon>Aquaspirillaceae</taxon>
        <taxon>Microvirgula</taxon>
    </lineage>
</organism>